<proteinExistence type="inferred from homology"/>
<dbReference type="InterPro" id="IPR004136">
    <property type="entry name" value="NMO"/>
</dbReference>
<keyword evidence="7 10" id="KW-0503">Monooxygenase</keyword>
<comment type="caution">
    <text evidence="10">The sequence shown here is derived from an EMBL/GenBank/DDBJ whole genome shotgun (WGS) entry which is preliminary data.</text>
</comment>
<dbReference type="PANTHER" id="PTHR42747:SF3">
    <property type="entry name" value="NITRONATE MONOOXYGENASE-RELATED"/>
    <property type="match status" value="1"/>
</dbReference>
<keyword evidence="6" id="KW-0560">Oxidoreductase</keyword>
<evidence type="ECO:0000256" key="8">
    <source>
        <dbReference type="ARBA" id="ARBA00031155"/>
    </source>
</evidence>
<dbReference type="EMBL" id="BAAAQM010000028">
    <property type="protein sequence ID" value="GAA1980899.1"/>
    <property type="molecule type" value="Genomic_DNA"/>
</dbReference>
<protein>
    <recommendedName>
        <fullName evidence="8">Propionate 3-nitronate monooxygenase</fullName>
    </recommendedName>
</protein>
<evidence type="ECO:0000256" key="3">
    <source>
        <dbReference type="ARBA" id="ARBA00022575"/>
    </source>
</evidence>
<evidence type="ECO:0000256" key="7">
    <source>
        <dbReference type="ARBA" id="ARBA00023033"/>
    </source>
</evidence>
<dbReference type="SUPFAM" id="SSF51412">
    <property type="entry name" value="Inosine monophosphate dehydrogenase (IMPDH)"/>
    <property type="match status" value="1"/>
</dbReference>
<name>A0ABN2S6E8_9ACTN</name>
<evidence type="ECO:0000256" key="6">
    <source>
        <dbReference type="ARBA" id="ARBA00023002"/>
    </source>
</evidence>
<organism evidence="10 11">
    <name type="scientific">Catenulispora subtropica</name>
    <dbReference type="NCBI Taxonomy" id="450798"/>
    <lineage>
        <taxon>Bacteria</taxon>
        <taxon>Bacillati</taxon>
        <taxon>Actinomycetota</taxon>
        <taxon>Actinomycetes</taxon>
        <taxon>Catenulisporales</taxon>
        <taxon>Catenulisporaceae</taxon>
        <taxon>Catenulispora</taxon>
    </lineage>
</organism>
<sequence>MSGTRVVDSELPIVAAPMAGGPSTVALATAVHAAGGFPFLAAGYKSAEALADEVQQARGIGGAFGVNLFVPGSMPVDEEAFRAYAAELEPEAARLGVELDPRPVTNDDDEWAAKVAFLTAEPVPVVSLTFGLPAARDISALRRAGSRVLATVTTAAEARAAVEAGVDGLVVQAPAAGGHSGTFDPHRAIRTVDPADLVREVRAAVALPIVAGGGVTDTRTVGELLQAGAEAVAVGTLLLRTDESGASQTHKDALADPAFTQTVITHAFTGRPARGLRNGFIDRHEATAPFGYPAIHHLTRPMRQAAARRGDAERLHLWAGTGFRAAGAVVGPAGEVVRELARGL</sequence>
<dbReference type="PANTHER" id="PTHR42747">
    <property type="entry name" value="NITRONATE MONOOXYGENASE-RELATED"/>
    <property type="match status" value="1"/>
</dbReference>
<accession>A0ABN2S6E8</accession>
<dbReference type="InterPro" id="IPR013785">
    <property type="entry name" value="Aldolase_TIM"/>
</dbReference>
<comment type="similarity">
    <text evidence="2">Belongs to the nitronate monooxygenase family. NMO class I subfamily.</text>
</comment>
<dbReference type="RefSeq" id="WP_344659310.1">
    <property type="nucleotide sequence ID" value="NZ_BAAAQM010000028.1"/>
</dbReference>
<evidence type="ECO:0000256" key="9">
    <source>
        <dbReference type="ARBA" id="ARBA00049401"/>
    </source>
</evidence>
<dbReference type="Proteomes" id="UP001499854">
    <property type="component" value="Unassembled WGS sequence"/>
</dbReference>
<keyword evidence="11" id="KW-1185">Reference proteome</keyword>
<evidence type="ECO:0000313" key="10">
    <source>
        <dbReference type="EMBL" id="GAA1980899.1"/>
    </source>
</evidence>
<keyword evidence="3" id="KW-0216">Detoxification</keyword>
<dbReference type="InterPro" id="IPR001295">
    <property type="entry name" value="Dihydroorotate_DH_CS"/>
</dbReference>
<evidence type="ECO:0000256" key="5">
    <source>
        <dbReference type="ARBA" id="ARBA00022643"/>
    </source>
</evidence>
<dbReference type="Pfam" id="PF03060">
    <property type="entry name" value="NMO"/>
    <property type="match status" value="1"/>
</dbReference>
<keyword evidence="4" id="KW-0285">Flavoprotein</keyword>
<evidence type="ECO:0000256" key="4">
    <source>
        <dbReference type="ARBA" id="ARBA00022630"/>
    </source>
</evidence>
<dbReference type="Gene3D" id="3.20.20.70">
    <property type="entry name" value="Aldolase class I"/>
    <property type="match status" value="1"/>
</dbReference>
<dbReference type="CDD" id="cd04730">
    <property type="entry name" value="NPD_like"/>
    <property type="match status" value="1"/>
</dbReference>
<gene>
    <name evidence="10" type="ORF">GCM10009838_47570</name>
</gene>
<dbReference type="GO" id="GO:0004497">
    <property type="term" value="F:monooxygenase activity"/>
    <property type="evidence" value="ECO:0007669"/>
    <property type="project" value="UniProtKB-KW"/>
</dbReference>
<comment type="cofactor">
    <cofactor evidence="1">
        <name>FMN</name>
        <dbReference type="ChEBI" id="CHEBI:58210"/>
    </cofactor>
</comment>
<evidence type="ECO:0000256" key="2">
    <source>
        <dbReference type="ARBA" id="ARBA00009881"/>
    </source>
</evidence>
<evidence type="ECO:0000256" key="1">
    <source>
        <dbReference type="ARBA" id="ARBA00001917"/>
    </source>
</evidence>
<comment type="catalytic activity">
    <reaction evidence="9">
        <text>3 propionate 3-nitronate + 3 O2 + H2O = 3 3-oxopropanoate + 2 nitrate + nitrite + H2O2 + 3 H(+)</text>
        <dbReference type="Rhea" id="RHEA:57332"/>
        <dbReference type="ChEBI" id="CHEBI:15377"/>
        <dbReference type="ChEBI" id="CHEBI:15378"/>
        <dbReference type="ChEBI" id="CHEBI:15379"/>
        <dbReference type="ChEBI" id="CHEBI:16240"/>
        <dbReference type="ChEBI" id="CHEBI:16301"/>
        <dbReference type="ChEBI" id="CHEBI:17632"/>
        <dbReference type="ChEBI" id="CHEBI:33190"/>
        <dbReference type="ChEBI" id="CHEBI:136067"/>
    </reaction>
</comment>
<keyword evidence="5" id="KW-0288">FMN</keyword>
<dbReference type="PROSITE" id="PS00912">
    <property type="entry name" value="DHODEHASE_2"/>
    <property type="match status" value="1"/>
</dbReference>
<evidence type="ECO:0000313" key="11">
    <source>
        <dbReference type="Proteomes" id="UP001499854"/>
    </source>
</evidence>
<reference evidence="10 11" key="1">
    <citation type="journal article" date="2019" name="Int. J. Syst. Evol. Microbiol.">
        <title>The Global Catalogue of Microorganisms (GCM) 10K type strain sequencing project: providing services to taxonomists for standard genome sequencing and annotation.</title>
        <authorList>
            <consortium name="The Broad Institute Genomics Platform"/>
            <consortium name="The Broad Institute Genome Sequencing Center for Infectious Disease"/>
            <person name="Wu L."/>
            <person name="Ma J."/>
        </authorList>
    </citation>
    <scope>NUCLEOTIDE SEQUENCE [LARGE SCALE GENOMIC DNA]</scope>
    <source>
        <strain evidence="10 11">JCM 16013</strain>
    </source>
</reference>